<reference evidence="1 2" key="1">
    <citation type="submission" date="2020-02" db="EMBL/GenBank/DDBJ databases">
        <title>Aliifodinibius halophilus 2W32, complete genome.</title>
        <authorList>
            <person name="Li Y."/>
            <person name="Wu S."/>
        </authorList>
    </citation>
    <scope>NUCLEOTIDE SEQUENCE [LARGE SCALE GENOMIC DNA]</scope>
    <source>
        <strain evidence="1 2">2W32</strain>
    </source>
</reference>
<dbReference type="Proteomes" id="UP000479132">
    <property type="component" value="Unassembled WGS sequence"/>
</dbReference>
<sequence>MNIAYSSIILKFVAFLILALPNISMAQIFNDYHLIMRDYEIEYNGEKATIESEFKITDKYKENGDDITVFTFSYEYYGATHSKQIMVVELEQSKASRYDTNSLLRKIATDLDQDGFHVKHMLPSTGEVLLYDKTVPEDPEIYIRGRVTTHRHRLYFVQSEITGDIDSSTAAKWQISFFKSTLVDRVALYTLF</sequence>
<proteinExistence type="predicted"/>
<keyword evidence="2" id="KW-1185">Reference proteome</keyword>
<evidence type="ECO:0000313" key="1">
    <source>
        <dbReference type="EMBL" id="NGP90284.1"/>
    </source>
</evidence>
<dbReference type="AlphaFoldDB" id="A0A6M1THR5"/>
<accession>A0A6M1THR5</accession>
<dbReference type="RefSeq" id="WP_165271504.1">
    <property type="nucleotide sequence ID" value="NZ_JAALLS010000061.1"/>
</dbReference>
<organism evidence="1 2">
    <name type="scientific">Fodinibius halophilus</name>
    <dbReference type="NCBI Taxonomy" id="1736908"/>
    <lineage>
        <taxon>Bacteria</taxon>
        <taxon>Pseudomonadati</taxon>
        <taxon>Balneolota</taxon>
        <taxon>Balneolia</taxon>
        <taxon>Balneolales</taxon>
        <taxon>Balneolaceae</taxon>
        <taxon>Fodinibius</taxon>
    </lineage>
</organism>
<name>A0A6M1THR5_9BACT</name>
<evidence type="ECO:0000313" key="2">
    <source>
        <dbReference type="Proteomes" id="UP000479132"/>
    </source>
</evidence>
<protein>
    <submittedName>
        <fullName evidence="1">Uncharacterized protein</fullName>
    </submittedName>
</protein>
<dbReference type="EMBL" id="JAALLS010000061">
    <property type="protein sequence ID" value="NGP90284.1"/>
    <property type="molecule type" value="Genomic_DNA"/>
</dbReference>
<gene>
    <name evidence="1" type="ORF">G3569_18160</name>
</gene>
<comment type="caution">
    <text evidence="1">The sequence shown here is derived from an EMBL/GenBank/DDBJ whole genome shotgun (WGS) entry which is preliminary data.</text>
</comment>